<evidence type="ECO:0000313" key="2">
    <source>
        <dbReference type="Proteomes" id="UP000326837"/>
    </source>
</evidence>
<evidence type="ECO:0000313" key="1">
    <source>
        <dbReference type="EMBL" id="BBO31055.1"/>
    </source>
</evidence>
<organism evidence="1 2">
    <name type="scientific">Lacipirellula parvula</name>
    <dbReference type="NCBI Taxonomy" id="2650471"/>
    <lineage>
        <taxon>Bacteria</taxon>
        <taxon>Pseudomonadati</taxon>
        <taxon>Planctomycetota</taxon>
        <taxon>Planctomycetia</taxon>
        <taxon>Pirellulales</taxon>
        <taxon>Lacipirellulaceae</taxon>
        <taxon>Lacipirellula</taxon>
    </lineage>
</organism>
<sequence length="50" mass="5721">MDQLVSACDNSLHAHGSRSTWLSNSLRLNETLNRRPSSAIDDYLLLDRDY</sequence>
<accession>A0A5K7X3W8</accession>
<dbReference type="KEGG" id="lpav:PLANPX_0667"/>
<dbReference type="EMBL" id="AP021861">
    <property type="protein sequence ID" value="BBO31055.1"/>
    <property type="molecule type" value="Genomic_DNA"/>
</dbReference>
<dbReference type="Proteomes" id="UP000326837">
    <property type="component" value="Chromosome"/>
</dbReference>
<name>A0A5K7X3W8_9BACT</name>
<dbReference type="AlphaFoldDB" id="A0A5K7X3W8"/>
<proteinExistence type="predicted"/>
<reference evidence="2" key="1">
    <citation type="submission" date="2019-10" db="EMBL/GenBank/DDBJ databases">
        <title>Lacipirellula parvula gen. nov., sp. nov., representing a lineage of planctomycetes widespread in freshwater anoxic habitats, and description of the family Lacipirellulaceae.</title>
        <authorList>
            <person name="Dedysh S.N."/>
            <person name="Kulichevskaya I.S."/>
            <person name="Beletsky A.V."/>
            <person name="Rakitin A.L."/>
            <person name="Mardanov A.V."/>
            <person name="Ivanova A.A."/>
            <person name="Saltykova V.X."/>
            <person name="Rijpstra W.I.C."/>
            <person name="Sinninghe Damste J.S."/>
            <person name="Ravin N.V."/>
        </authorList>
    </citation>
    <scope>NUCLEOTIDE SEQUENCE [LARGE SCALE GENOMIC DNA]</scope>
    <source>
        <strain evidence="2">PX69</strain>
    </source>
</reference>
<protein>
    <submittedName>
        <fullName evidence="1">Uncharacterized protein</fullName>
    </submittedName>
</protein>
<keyword evidence="2" id="KW-1185">Reference proteome</keyword>
<gene>
    <name evidence="1" type="ORF">PLANPX_0667</name>
</gene>